<evidence type="ECO:0000256" key="7">
    <source>
        <dbReference type="PROSITE-ProRule" id="PRU00176"/>
    </source>
</evidence>
<feature type="compositionally biased region" description="Basic and acidic residues" evidence="8">
    <location>
        <begin position="614"/>
        <end position="626"/>
    </location>
</feature>
<feature type="domain" description="RRM" evidence="9">
    <location>
        <begin position="774"/>
        <end position="851"/>
    </location>
</feature>
<feature type="compositionally biased region" description="Basic and acidic residues" evidence="8">
    <location>
        <begin position="1"/>
        <end position="12"/>
    </location>
</feature>
<dbReference type="GO" id="GO:0006397">
    <property type="term" value="P:mRNA processing"/>
    <property type="evidence" value="ECO:0007669"/>
    <property type="project" value="UniProtKB-KW"/>
</dbReference>
<dbReference type="AlphaFoldDB" id="A0A6J0BH01"/>
<dbReference type="Gene3D" id="3.30.70.330">
    <property type="match status" value="2"/>
</dbReference>
<accession>A0A6J0BH01</accession>
<feature type="region of interest" description="Disordered" evidence="8">
    <location>
        <begin position="579"/>
        <end position="673"/>
    </location>
</feature>
<dbReference type="Gene3D" id="1.25.40.10">
    <property type="entry name" value="Tetratricopeptide repeat domain"/>
    <property type="match status" value="2"/>
</dbReference>
<protein>
    <submittedName>
        <fullName evidence="11">Squamous cell carcinoma antigen recognized by T-cells 3</fullName>
    </submittedName>
</protein>
<keyword evidence="2" id="KW-0507">mRNA processing</keyword>
<evidence type="ECO:0000259" key="9">
    <source>
        <dbReference type="PROSITE" id="PS50102"/>
    </source>
</evidence>
<evidence type="ECO:0000256" key="8">
    <source>
        <dbReference type="SAM" id="MobiDB-lite"/>
    </source>
</evidence>
<dbReference type="CDD" id="cd12391">
    <property type="entry name" value="RRM1_SART3"/>
    <property type="match status" value="1"/>
</dbReference>
<reference evidence="11" key="1">
    <citation type="submission" date="2025-08" db="UniProtKB">
        <authorList>
            <consortium name="RefSeq"/>
        </authorList>
    </citation>
    <scope>IDENTIFICATION</scope>
    <source>
        <tissue evidence="11">Thorax and Abdomen</tissue>
    </source>
</reference>
<keyword evidence="4 7" id="KW-0694">RNA-binding</keyword>
<feature type="compositionally biased region" description="Acidic residues" evidence="8">
    <location>
        <begin position="39"/>
        <end position="67"/>
    </location>
</feature>
<dbReference type="InterPro" id="IPR059164">
    <property type="entry name" value="HAT_PRP39_C"/>
</dbReference>
<organism evidence="11">
    <name type="scientific">Neodiprion lecontei</name>
    <name type="common">Redheaded pine sawfly</name>
    <dbReference type="NCBI Taxonomy" id="441921"/>
    <lineage>
        <taxon>Eukaryota</taxon>
        <taxon>Metazoa</taxon>
        <taxon>Ecdysozoa</taxon>
        <taxon>Arthropoda</taxon>
        <taxon>Hexapoda</taxon>
        <taxon>Insecta</taxon>
        <taxon>Pterygota</taxon>
        <taxon>Neoptera</taxon>
        <taxon>Endopterygota</taxon>
        <taxon>Hymenoptera</taxon>
        <taxon>Tenthredinoidea</taxon>
        <taxon>Diprionidae</taxon>
        <taxon>Diprioninae</taxon>
        <taxon>Neodiprion</taxon>
    </lineage>
</organism>
<dbReference type="PANTHER" id="PTHR17204">
    <property type="entry name" value="PRE-MRNA PROCESSING PROTEIN PRP39-RELATED"/>
    <property type="match status" value="1"/>
</dbReference>
<dbReference type="SUPFAM" id="SSF54928">
    <property type="entry name" value="RNA-binding domain, RBD"/>
    <property type="match status" value="1"/>
</dbReference>
<dbReference type="KEGG" id="nlo:107219900"/>
<dbReference type="InterPro" id="IPR003107">
    <property type="entry name" value="HAT"/>
</dbReference>
<dbReference type="InterPro" id="IPR011990">
    <property type="entry name" value="TPR-like_helical_dom_sf"/>
</dbReference>
<dbReference type="InterPro" id="IPR012677">
    <property type="entry name" value="Nucleotide-bd_a/b_plait_sf"/>
</dbReference>
<name>A0A6J0BH01_NEOLC</name>
<dbReference type="OrthoDB" id="360390at2759"/>
<evidence type="ECO:0000256" key="4">
    <source>
        <dbReference type="ARBA" id="ARBA00022884"/>
    </source>
</evidence>
<dbReference type="GO" id="GO:0008380">
    <property type="term" value="P:RNA splicing"/>
    <property type="evidence" value="ECO:0007669"/>
    <property type="project" value="UniProtKB-KW"/>
</dbReference>
<dbReference type="InterPro" id="IPR000504">
    <property type="entry name" value="RRM_dom"/>
</dbReference>
<comment type="subcellular location">
    <subcellularLocation>
        <location evidence="1">Nucleus</location>
    </subcellularLocation>
</comment>
<feature type="region of interest" description="Disordered" evidence="8">
    <location>
        <begin position="1"/>
        <end position="67"/>
    </location>
</feature>
<evidence type="ECO:0000313" key="10">
    <source>
        <dbReference type="Proteomes" id="UP000829291"/>
    </source>
</evidence>
<dbReference type="Pfam" id="PF23240">
    <property type="entry name" value="HAT_PRP39_N"/>
    <property type="match status" value="1"/>
</dbReference>
<dbReference type="InterPro" id="IPR034217">
    <property type="entry name" value="SART3_RRM1"/>
</dbReference>
<dbReference type="SMART" id="SM00386">
    <property type="entry name" value="HAT"/>
    <property type="match status" value="8"/>
</dbReference>
<keyword evidence="10" id="KW-1185">Reference proteome</keyword>
<dbReference type="Pfam" id="PF00076">
    <property type="entry name" value="RRM_1"/>
    <property type="match status" value="2"/>
</dbReference>
<dbReference type="SMART" id="SM00360">
    <property type="entry name" value="RRM"/>
    <property type="match status" value="2"/>
</dbReference>
<keyword evidence="3" id="KW-0677">Repeat</keyword>
<dbReference type="InterPro" id="IPR035979">
    <property type="entry name" value="RBD_domain_sf"/>
</dbReference>
<evidence type="ECO:0000256" key="1">
    <source>
        <dbReference type="ARBA" id="ARBA00004123"/>
    </source>
</evidence>
<sequence>MDEMELEHPGEDEKNDSDFLLDSDGEQGNNLDNSNYNMIEDEADFEKELGMDDNDIDDDSDSDDEEANEAEIKLLNAKLEESPYDYSSHVALITKLQEMGEKYSDQLKSAREAMSSKYPLSSELWLSWLRDEIGSVKTSAEREAVTKLCERAVKDYLSVEVWLEYLQFAIGSLGTATDAATDIRNLFEQGLTCVGLHVTKGAIIWEAFREFENVLVLMIDASNESERKEQINRVGSLFRRQLTCPLLDMEKTYEEYEVWRAGDGTQATLDDNVVLTGYERAFAKLNLRLPFEEKLISAQGEPELLDAFKAYLRFEKQHGDPARVNILYERAIAELSLEGSLWLEYITYMENNIKIQSILEPLYERATRNVPWYVVIWQKWLRAYERWDKPLTEVQALLEKGLMAGFTSAEEYRSMWLTYLEYLRRRIDLFPDDKKKLLEIIRETFNRACEYLAKAFGLEGDPGCVVLQYWARTEAIHANDMEKARTLWADILSQGHSTAAASWLEYIGLERCYGDTKHLRKLYQKALGSVKDWPESIINAWLDFERDEGTLEQLESCEAKTKEKLEMVVEERKKVQAAALPHEVTSAPAKRAGKRKPEDTGRWKNLQGSPNKQGKFEATTRPKLKESVLSVENKITPPPGYKPSKDESSTKPKLAPPPGYKSKEVEKMDEDNSRTVDERITVFVSNLDYNATEDEVRNALEPAGPITLFKMVQDFKGRSKGFCYVQLSSADSVELALKLDRTPINGRPMFVSRCDPDKTTRGPAFKYSCGLEKNKLFVKGLPLTMTKEQIEELFGAHGILKEVRLVTYRNGHSKGIAYIDFKSEVDASKALIATDGMTIEDKVISVAVSQPPERKKGSINDVSLIKSLGGTTTSRTGSNAPKTMLSMIPRSVKPLSKNGDAGISGNVVGKESLSNADFRNLLLKNKK</sequence>
<keyword evidence="6" id="KW-0539">Nucleus</keyword>
<dbReference type="RefSeq" id="XP_015513741.2">
    <property type="nucleotide sequence ID" value="XM_015658255.2"/>
</dbReference>
<dbReference type="Proteomes" id="UP000829291">
    <property type="component" value="Chromosome 3"/>
</dbReference>
<dbReference type="GO" id="GO:0003723">
    <property type="term" value="F:RNA binding"/>
    <property type="evidence" value="ECO:0007669"/>
    <property type="project" value="UniProtKB-UniRule"/>
</dbReference>
<dbReference type="PANTHER" id="PTHR17204:SF25">
    <property type="entry name" value="RRM DOMAIN-CONTAINING PROTEIN"/>
    <property type="match status" value="1"/>
</dbReference>
<dbReference type="PROSITE" id="PS50102">
    <property type="entry name" value="RRM"/>
    <property type="match status" value="2"/>
</dbReference>
<evidence type="ECO:0000256" key="5">
    <source>
        <dbReference type="ARBA" id="ARBA00023187"/>
    </source>
</evidence>
<dbReference type="InterPro" id="IPR034218">
    <property type="entry name" value="SART3_RRM2"/>
</dbReference>
<evidence type="ECO:0000256" key="3">
    <source>
        <dbReference type="ARBA" id="ARBA00022737"/>
    </source>
</evidence>
<dbReference type="GO" id="GO:0005634">
    <property type="term" value="C:nucleus"/>
    <property type="evidence" value="ECO:0007669"/>
    <property type="project" value="UniProtKB-SubCell"/>
</dbReference>
<feature type="domain" description="RRM" evidence="9">
    <location>
        <begin position="680"/>
        <end position="756"/>
    </location>
</feature>
<feature type="compositionally biased region" description="Polar residues" evidence="8">
    <location>
        <begin position="26"/>
        <end position="37"/>
    </location>
</feature>
<dbReference type="Pfam" id="PF23241">
    <property type="entry name" value="HAT_PRP39_C"/>
    <property type="match status" value="1"/>
</dbReference>
<proteinExistence type="predicted"/>
<feature type="compositionally biased region" description="Basic and acidic residues" evidence="8">
    <location>
        <begin position="661"/>
        <end position="673"/>
    </location>
</feature>
<gene>
    <name evidence="11" type="primary">LOC107219900</name>
</gene>
<evidence type="ECO:0000313" key="11">
    <source>
        <dbReference type="RefSeq" id="XP_015513741.2"/>
    </source>
</evidence>
<evidence type="ECO:0000256" key="2">
    <source>
        <dbReference type="ARBA" id="ARBA00022664"/>
    </source>
</evidence>
<dbReference type="FunCoup" id="A0A6J0BH01">
    <property type="interactions" value="1331"/>
</dbReference>
<evidence type="ECO:0000256" key="6">
    <source>
        <dbReference type="ARBA" id="ARBA00023242"/>
    </source>
</evidence>
<dbReference type="SUPFAM" id="SSF48452">
    <property type="entry name" value="TPR-like"/>
    <property type="match status" value="1"/>
</dbReference>
<dbReference type="GeneID" id="107219900"/>
<feature type="compositionally biased region" description="Acidic residues" evidence="8">
    <location>
        <begin position="13"/>
        <end position="25"/>
    </location>
</feature>
<dbReference type="InParanoid" id="A0A6J0BH01"/>
<dbReference type="CDD" id="cd12392">
    <property type="entry name" value="RRM2_SART3"/>
    <property type="match status" value="1"/>
</dbReference>
<keyword evidence="5" id="KW-0508">mRNA splicing</keyword>